<proteinExistence type="inferred from homology"/>
<dbReference type="GO" id="GO:0016757">
    <property type="term" value="F:glycosyltransferase activity"/>
    <property type="evidence" value="ECO:0007669"/>
    <property type="project" value="UniProtKB-KW"/>
</dbReference>
<evidence type="ECO:0000256" key="7">
    <source>
        <dbReference type="RuleBase" id="RU362027"/>
    </source>
</evidence>
<evidence type="ECO:0000256" key="1">
    <source>
        <dbReference type="ARBA" id="ARBA00004606"/>
    </source>
</evidence>
<evidence type="ECO:0000256" key="2">
    <source>
        <dbReference type="ARBA" id="ARBA00004877"/>
    </source>
</evidence>
<comment type="caution">
    <text evidence="9">The sequence shown here is derived from an EMBL/GenBank/DDBJ whole genome shotgun (WGS) entry which is preliminary data.</text>
</comment>
<keyword evidence="10" id="KW-1185">Reference proteome</keyword>
<feature type="signal peptide" evidence="8">
    <location>
        <begin position="1"/>
        <end position="25"/>
    </location>
</feature>
<keyword evidence="6" id="KW-0812">Transmembrane</keyword>
<evidence type="ECO:0000256" key="8">
    <source>
        <dbReference type="SAM" id="SignalP"/>
    </source>
</evidence>
<evidence type="ECO:0000313" key="9">
    <source>
        <dbReference type="EMBL" id="KAK4765651.1"/>
    </source>
</evidence>
<dbReference type="PANTHER" id="PTHR13778:SF57">
    <property type="entry name" value="GALACTURONOSYLTRANSFERASE-LIKE 10-RELATED"/>
    <property type="match status" value="1"/>
</dbReference>
<comment type="subcellular location">
    <subcellularLocation>
        <location evidence="1">Membrane</location>
        <topology evidence="1">Single-pass type II membrane protein</topology>
    </subcellularLocation>
</comment>
<comment type="pathway">
    <text evidence="2">Glycan metabolism; pectin biosynthesis.</text>
</comment>
<accession>A0AAN7KKA7</accession>
<keyword evidence="8" id="KW-0732">Signal</keyword>
<evidence type="ECO:0000256" key="5">
    <source>
        <dbReference type="ARBA" id="ARBA00022679"/>
    </source>
</evidence>
<evidence type="ECO:0000256" key="4">
    <source>
        <dbReference type="ARBA" id="ARBA00022676"/>
    </source>
</evidence>
<dbReference type="InterPro" id="IPR029044">
    <property type="entry name" value="Nucleotide-diphossugar_trans"/>
</dbReference>
<dbReference type="AlphaFoldDB" id="A0AAN7KKA7"/>
<evidence type="ECO:0000313" key="10">
    <source>
        <dbReference type="Proteomes" id="UP001346149"/>
    </source>
</evidence>
<protein>
    <recommendedName>
        <fullName evidence="7">Hexosyltransferase</fullName>
        <ecNumber evidence="7">2.4.1.-</ecNumber>
    </recommendedName>
</protein>
<reference evidence="9 10" key="1">
    <citation type="journal article" date="2023" name="Hortic Res">
        <title>Pangenome of water caltrop reveals structural variations and asymmetric subgenome divergence after allopolyploidization.</title>
        <authorList>
            <person name="Zhang X."/>
            <person name="Chen Y."/>
            <person name="Wang L."/>
            <person name="Yuan Y."/>
            <person name="Fang M."/>
            <person name="Shi L."/>
            <person name="Lu R."/>
            <person name="Comes H.P."/>
            <person name="Ma Y."/>
            <person name="Chen Y."/>
            <person name="Huang G."/>
            <person name="Zhou Y."/>
            <person name="Zheng Z."/>
            <person name="Qiu Y."/>
        </authorList>
    </citation>
    <scope>NUCLEOTIDE SEQUENCE [LARGE SCALE GENOMIC DNA]</scope>
    <source>
        <strain evidence="9">F231</strain>
    </source>
</reference>
<dbReference type="EMBL" id="JAXQNO010000023">
    <property type="protein sequence ID" value="KAK4765651.1"/>
    <property type="molecule type" value="Genomic_DNA"/>
</dbReference>
<sequence length="386" mass="44020">MGSLSLFLVLEVVMFAARTIQLAAARPPTNERPACEFFQVPKYRNEPGCASLGCRSLDFVCDGRLVQVAMTLDLRYLRGTVAAIHSILKHASCPKNIVFHFISLNNSDLSQNHCGFEPVLRATFPFLRFKVYGFDQSRVNHLISPAVRPALDSPLNYARNYLAEMLEPCIDRVIYLDSDVIVVDDIRKLWAVRLSKLSIIGAPKYCHTDFNKYFTDEFWSDSGLSSVFKGKKPCYFNTGVMVMDLSRWRAGDYTRQMERWMAVQKERKIYELGSLPPFLLVFGGNVTPIDRRWNQHGLGGDNVSGSCRGLHPGPVSLLHWSGKLKPWIRLDSGEPCSVDRLWKPYDLYKHARKEKPEEIHSLICTDIELFTTEATENTQTRDFFPP</sequence>
<dbReference type="GO" id="GO:0005794">
    <property type="term" value="C:Golgi apparatus"/>
    <property type="evidence" value="ECO:0007669"/>
    <property type="project" value="TreeGrafter"/>
</dbReference>
<dbReference type="InterPro" id="IPR002495">
    <property type="entry name" value="Glyco_trans_8"/>
</dbReference>
<dbReference type="Gene3D" id="3.90.550.10">
    <property type="entry name" value="Spore Coat Polysaccharide Biosynthesis Protein SpsA, Chain A"/>
    <property type="match status" value="1"/>
</dbReference>
<dbReference type="EC" id="2.4.1.-" evidence="7"/>
<feature type="chain" id="PRO_5042910097" description="Hexosyltransferase" evidence="8">
    <location>
        <begin position="26"/>
        <end position="386"/>
    </location>
</feature>
<keyword evidence="4" id="KW-0328">Glycosyltransferase</keyword>
<dbReference type="Pfam" id="PF01501">
    <property type="entry name" value="Glyco_transf_8"/>
    <property type="match status" value="1"/>
</dbReference>
<dbReference type="GO" id="GO:0016020">
    <property type="term" value="C:membrane"/>
    <property type="evidence" value="ECO:0007669"/>
    <property type="project" value="UniProtKB-SubCell"/>
</dbReference>
<keyword evidence="5" id="KW-0808">Transferase</keyword>
<organism evidence="9 10">
    <name type="scientific">Trapa natans</name>
    <name type="common">Water chestnut</name>
    <dbReference type="NCBI Taxonomy" id="22666"/>
    <lineage>
        <taxon>Eukaryota</taxon>
        <taxon>Viridiplantae</taxon>
        <taxon>Streptophyta</taxon>
        <taxon>Embryophyta</taxon>
        <taxon>Tracheophyta</taxon>
        <taxon>Spermatophyta</taxon>
        <taxon>Magnoliopsida</taxon>
        <taxon>eudicotyledons</taxon>
        <taxon>Gunneridae</taxon>
        <taxon>Pentapetalae</taxon>
        <taxon>rosids</taxon>
        <taxon>malvids</taxon>
        <taxon>Myrtales</taxon>
        <taxon>Lythraceae</taxon>
        <taxon>Trapa</taxon>
    </lineage>
</organism>
<keyword evidence="6" id="KW-0735">Signal-anchor</keyword>
<gene>
    <name evidence="9" type="ORF">SAY86_026741</name>
</gene>
<name>A0AAN7KKA7_TRANT</name>
<dbReference type="InterPro" id="IPR050748">
    <property type="entry name" value="Glycosyltrans_8_dom-fam"/>
</dbReference>
<dbReference type="Proteomes" id="UP001346149">
    <property type="component" value="Unassembled WGS sequence"/>
</dbReference>
<dbReference type="SUPFAM" id="SSF53448">
    <property type="entry name" value="Nucleotide-diphospho-sugar transferases"/>
    <property type="match status" value="1"/>
</dbReference>
<evidence type="ECO:0000256" key="6">
    <source>
        <dbReference type="ARBA" id="ARBA00022968"/>
    </source>
</evidence>
<evidence type="ECO:0000256" key="3">
    <source>
        <dbReference type="ARBA" id="ARBA00006351"/>
    </source>
</evidence>
<comment type="similarity">
    <text evidence="3 7">Belongs to the glycosyltransferase 8 family.</text>
</comment>
<dbReference type="PANTHER" id="PTHR13778">
    <property type="entry name" value="GLYCOSYLTRANSFERASE 8 DOMAIN-CONTAINING PROTEIN"/>
    <property type="match status" value="1"/>
</dbReference>